<accession>A0A8J8NQP6</accession>
<dbReference type="AlphaFoldDB" id="A0A8J8NQP6"/>
<gene>
    <name evidence="1" type="ORF">FGO68_gene13047</name>
</gene>
<name>A0A8J8NQP6_HALGN</name>
<sequence>MHNKYIKIQYIHSLKFTQISAISVLAKVVNLTELPLSSDSKLGLALSCIQPPIPATTAAKQLAIVDLSISCRSILLIFSESSYWSSFSSSQARLVLISEEIKSALLN</sequence>
<keyword evidence="2" id="KW-1185">Reference proteome</keyword>
<evidence type="ECO:0000313" key="2">
    <source>
        <dbReference type="Proteomes" id="UP000785679"/>
    </source>
</evidence>
<dbReference type="Proteomes" id="UP000785679">
    <property type="component" value="Unassembled WGS sequence"/>
</dbReference>
<reference evidence="1" key="1">
    <citation type="submission" date="2019-06" db="EMBL/GenBank/DDBJ databases">
        <authorList>
            <person name="Zheng W."/>
        </authorList>
    </citation>
    <scope>NUCLEOTIDE SEQUENCE</scope>
    <source>
        <strain evidence="1">QDHG01</strain>
    </source>
</reference>
<proteinExistence type="predicted"/>
<evidence type="ECO:0000313" key="1">
    <source>
        <dbReference type="EMBL" id="TNV79034.1"/>
    </source>
</evidence>
<organism evidence="1 2">
    <name type="scientific">Halteria grandinella</name>
    <dbReference type="NCBI Taxonomy" id="5974"/>
    <lineage>
        <taxon>Eukaryota</taxon>
        <taxon>Sar</taxon>
        <taxon>Alveolata</taxon>
        <taxon>Ciliophora</taxon>
        <taxon>Intramacronucleata</taxon>
        <taxon>Spirotrichea</taxon>
        <taxon>Stichotrichia</taxon>
        <taxon>Sporadotrichida</taxon>
        <taxon>Halteriidae</taxon>
        <taxon>Halteria</taxon>
    </lineage>
</organism>
<protein>
    <submittedName>
        <fullName evidence="1">Uncharacterized protein</fullName>
    </submittedName>
</protein>
<dbReference type="EMBL" id="RRYP01009479">
    <property type="protein sequence ID" value="TNV79034.1"/>
    <property type="molecule type" value="Genomic_DNA"/>
</dbReference>
<comment type="caution">
    <text evidence="1">The sequence shown here is derived from an EMBL/GenBank/DDBJ whole genome shotgun (WGS) entry which is preliminary data.</text>
</comment>